<evidence type="ECO:0000256" key="5">
    <source>
        <dbReference type="SAM" id="MobiDB-lite"/>
    </source>
</evidence>
<dbReference type="GO" id="GO:0032973">
    <property type="term" value="P:amino acid export across plasma membrane"/>
    <property type="evidence" value="ECO:0007669"/>
    <property type="project" value="EnsemblFungi"/>
</dbReference>
<feature type="transmembrane region" description="Helical" evidence="6">
    <location>
        <begin position="686"/>
        <end position="704"/>
    </location>
</feature>
<feature type="transmembrane region" description="Helical" evidence="6">
    <location>
        <begin position="185"/>
        <end position="206"/>
    </location>
</feature>
<protein>
    <recommendedName>
        <fullName evidence="7">Major facilitator superfamily (MFS) profile domain-containing protein</fullName>
    </recommendedName>
</protein>
<keyword evidence="4 6" id="KW-0472">Membrane</keyword>
<evidence type="ECO:0000256" key="1">
    <source>
        <dbReference type="ARBA" id="ARBA00004141"/>
    </source>
</evidence>
<dbReference type="PANTHER" id="PTHR23502:SF5">
    <property type="entry name" value="QUINIDINE RESISTANCE PROTEIN 3"/>
    <property type="match status" value="1"/>
</dbReference>
<dbReference type="EMBL" id="JQFK01000011">
    <property type="protein sequence ID" value="KGK39243.1"/>
    <property type="molecule type" value="Genomic_DNA"/>
</dbReference>
<feature type="region of interest" description="Disordered" evidence="5">
    <location>
        <begin position="37"/>
        <end position="97"/>
    </location>
</feature>
<feature type="transmembrane region" description="Helical" evidence="6">
    <location>
        <begin position="716"/>
        <end position="735"/>
    </location>
</feature>
<accession>A0A099P2H8</accession>
<dbReference type="GO" id="GO:0005886">
    <property type="term" value="C:plasma membrane"/>
    <property type="evidence" value="ECO:0007669"/>
    <property type="project" value="EnsemblFungi"/>
</dbReference>
<dbReference type="PANTHER" id="PTHR23502">
    <property type="entry name" value="MAJOR FACILITATOR SUPERFAMILY"/>
    <property type="match status" value="1"/>
</dbReference>
<feature type="transmembrane region" description="Helical" evidence="6">
    <location>
        <begin position="539"/>
        <end position="558"/>
    </location>
</feature>
<dbReference type="HOGENOM" id="CLU_008455_8_5_1"/>
<dbReference type="InterPro" id="IPR011701">
    <property type="entry name" value="MFS"/>
</dbReference>
<comment type="subcellular location">
    <subcellularLocation>
        <location evidence="1">Membrane</location>
        <topology evidence="1">Multi-pass membrane protein</topology>
    </subcellularLocation>
</comment>
<feature type="transmembrane region" description="Helical" evidence="6">
    <location>
        <begin position="310"/>
        <end position="328"/>
    </location>
</feature>
<dbReference type="GO" id="GO:0015565">
    <property type="term" value="F:threonine efflux transmembrane transporter activity"/>
    <property type="evidence" value="ECO:0007669"/>
    <property type="project" value="EnsemblFungi"/>
</dbReference>
<dbReference type="InterPro" id="IPR020846">
    <property type="entry name" value="MFS_dom"/>
</dbReference>
<feature type="domain" description="Major facilitator superfamily (MFS) profile" evidence="7">
    <location>
        <begin position="152"/>
        <end position="739"/>
    </location>
</feature>
<evidence type="ECO:0000313" key="8">
    <source>
        <dbReference type="EMBL" id="KGK39243.1"/>
    </source>
</evidence>
<feature type="transmembrane region" description="Helical" evidence="6">
    <location>
        <begin position="218"/>
        <end position="237"/>
    </location>
</feature>
<evidence type="ECO:0000256" key="4">
    <source>
        <dbReference type="ARBA" id="ARBA00023136"/>
    </source>
</evidence>
<proteinExistence type="predicted"/>
<name>A0A099P2H8_PICKU</name>
<organism evidence="8 9">
    <name type="scientific">Pichia kudriavzevii</name>
    <name type="common">Yeast</name>
    <name type="synonym">Issatchenkia orientalis</name>
    <dbReference type="NCBI Taxonomy" id="4909"/>
    <lineage>
        <taxon>Eukaryota</taxon>
        <taxon>Fungi</taxon>
        <taxon>Dikarya</taxon>
        <taxon>Ascomycota</taxon>
        <taxon>Saccharomycotina</taxon>
        <taxon>Pichiomycetes</taxon>
        <taxon>Pichiales</taxon>
        <taxon>Pichiaceae</taxon>
        <taxon>Pichia</taxon>
    </lineage>
</organism>
<dbReference type="InterPro" id="IPR036259">
    <property type="entry name" value="MFS_trans_sf"/>
</dbReference>
<dbReference type="SUPFAM" id="SSF103473">
    <property type="entry name" value="MFS general substrate transporter"/>
    <property type="match status" value="1"/>
</dbReference>
<feature type="region of interest" description="Disordered" evidence="5">
    <location>
        <begin position="1"/>
        <end position="24"/>
    </location>
</feature>
<dbReference type="eggNOG" id="KOG0255">
    <property type="taxonomic scope" value="Eukaryota"/>
</dbReference>
<comment type="caution">
    <text evidence="8">The sequence shown here is derived from an EMBL/GenBank/DDBJ whole genome shotgun (WGS) entry which is preliminary data.</text>
</comment>
<evidence type="ECO:0000256" key="3">
    <source>
        <dbReference type="ARBA" id="ARBA00022989"/>
    </source>
</evidence>
<dbReference type="VEuPathDB" id="FungiDB:C5L36_0A02900"/>
<gene>
    <name evidence="8" type="ORF">JL09_g1657</name>
</gene>
<feature type="transmembrane region" description="Helical" evidence="6">
    <location>
        <begin position="578"/>
        <end position="600"/>
    </location>
</feature>
<keyword evidence="3 6" id="KW-1133">Transmembrane helix</keyword>
<dbReference type="GO" id="GO:0010509">
    <property type="term" value="P:intracellular polyamine homeostasis"/>
    <property type="evidence" value="ECO:0007669"/>
    <property type="project" value="EnsemblFungi"/>
</dbReference>
<dbReference type="GO" id="GO:0030476">
    <property type="term" value="P:ascospore wall assembly"/>
    <property type="evidence" value="ECO:0007669"/>
    <property type="project" value="EnsemblFungi"/>
</dbReference>
<feature type="transmembrane region" description="Helical" evidence="6">
    <location>
        <begin position="653"/>
        <end position="674"/>
    </location>
</feature>
<dbReference type="Gene3D" id="1.20.1250.20">
    <property type="entry name" value="MFS general substrate transporter like domains"/>
    <property type="match status" value="1"/>
</dbReference>
<evidence type="ECO:0000256" key="6">
    <source>
        <dbReference type="SAM" id="Phobius"/>
    </source>
</evidence>
<keyword evidence="2 6" id="KW-0812">Transmembrane</keyword>
<feature type="compositionally biased region" description="Acidic residues" evidence="5">
    <location>
        <begin position="55"/>
        <end position="65"/>
    </location>
</feature>
<feature type="region of interest" description="Disordered" evidence="5">
    <location>
        <begin position="352"/>
        <end position="404"/>
    </location>
</feature>
<feature type="transmembrane region" description="Helical" evidence="6">
    <location>
        <begin position="279"/>
        <end position="298"/>
    </location>
</feature>
<dbReference type="AlphaFoldDB" id="A0A099P2H8"/>
<feature type="compositionally biased region" description="Polar residues" evidence="5">
    <location>
        <begin position="72"/>
        <end position="82"/>
    </location>
</feature>
<dbReference type="Pfam" id="PF07690">
    <property type="entry name" value="MFS_1"/>
    <property type="match status" value="1"/>
</dbReference>
<evidence type="ECO:0000256" key="2">
    <source>
        <dbReference type="ARBA" id="ARBA00022692"/>
    </source>
</evidence>
<sequence length="756" mass="83231">MATRRPSLSMREGTSDIDSLDSLESNNFRADDIHIYKNHSDGNEEGGSAASAANYDDDDDDDDDGNNNNYNHSNCSNTSSKLETFGSHMNGESITPDTMRKSHTLLSKITTIQLNDTQVVPLKNRRGLLSSLCLIPEYQDARELPTSLRRFIVFIIAFCAMLGPMGTSILLPASDDAVENLKTNITMLNIAIGVYLITLGVIPLWWSNFSERHGRRSIYIISFIMYLCFTIGCALAKDVNMLIGFRVLSGGCAASVQSVGAGTIGDLYPITKRGAAMGLFYLGPLAGPLLSPIIGGAITSNPRFGWRATQWFLICLSGGCCILIIFFLPETLRKQDNKDAIRKILRERLRNKRNPEDTESNVTTENKDLSDTNDKDSLLSPSNNKITPASSGTPSNANNTRDDNEAINEQEVERLNTLLSKISTRVSFGSRSRRGSFVSVVPQGGGNNSNRVGDNEENIDALAIDEDEAPVIDSVAPLSKVPTKGIINIEDYSRNKNDEIANELDQIQDIEKRGRIALLKRYTKIYLYGPLKAFTFMRYPPVFLSIAYSAPCFAALYVQNMTLTYMYSRSPYNFSSVLVGLVYIPNSVTYFIASIWGGKFNDYLLKKKIEKYGIVAPEARFGINVYVAAAMLPGSMLITGWCLDYKEQWVTPLVGTALFGFAQMIVIGVTVTYLADCLPGKGATGIALSNFVRMIMAAGVSFATEPLIKAMGVGPLFSMCAGITAVLSVLLVVIIRYGDHWRETYNLEKLYDIVDD</sequence>
<feature type="compositionally biased region" description="Basic and acidic residues" evidence="5">
    <location>
        <begin position="365"/>
        <end position="377"/>
    </location>
</feature>
<evidence type="ECO:0000313" key="9">
    <source>
        <dbReference type="Proteomes" id="UP000029867"/>
    </source>
</evidence>
<feature type="compositionally biased region" description="Polar residues" evidence="5">
    <location>
        <begin position="379"/>
        <end position="399"/>
    </location>
</feature>
<dbReference type="Gene3D" id="1.20.1720.10">
    <property type="entry name" value="Multidrug resistance protein D"/>
    <property type="match status" value="1"/>
</dbReference>
<dbReference type="GO" id="GO:0015203">
    <property type="term" value="F:polyamine transmembrane transporter activity"/>
    <property type="evidence" value="ECO:0007669"/>
    <property type="project" value="EnsemblFungi"/>
</dbReference>
<dbReference type="PROSITE" id="PS50850">
    <property type="entry name" value="MFS"/>
    <property type="match status" value="1"/>
</dbReference>
<dbReference type="Proteomes" id="UP000029867">
    <property type="component" value="Unassembled WGS sequence"/>
</dbReference>
<evidence type="ECO:0000259" key="7">
    <source>
        <dbReference type="PROSITE" id="PS50850"/>
    </source>
</evidence>
<feature type="transmembrane region" description="Helical" evidence="6">
    <location>
        <begin position="151"/>
        <end position="173"/>
    </location>
</feature>
<feature type="transmembrane region" description="Helical" evidence="6">
    <location>
        <begin position="621"/>
        <end position="641"/>
    </location>
</feature>
<reference evidence="9" key="1">
    <citation type="journal article" date="2014" name="Microb. Cell Fact.">
        <title>Exploiting Issatchenkia orientalis SD108 for succinic acid production.</title>
        <authorList>
            <person name="Xiao H."/>
            <person name="Shao Z."/>
            <person name="Jiang Y."/>
            <person name="Dole S."/>
            <person name="Zhao H."/>
        </authorList>
    </citation>
    <scope>NUCLEOTIDE SEQUENCE [LARGE SCALE GENOMIC DNA]</scope>
    <source>
        <strain evidence="9">SD108</strain>
    </source>
</reference>